<dbReference type="KEGG" id="nai:NECAME_19214"/>
<dbReference type="AlphaFoldDB" id="W2SPX8"/>
<feature type="non-terminal residue" evidence="1">
    <location>
        <position position="1"/>
    </location>
</feature>
<organism evidence="1 2">
    <name type="scientific">Necator americanus</name>
    <name type="common">Human hookworm</name>
    <dbReference type="NCBI Taxonomy" id="51031"/>
    <lineage>
        <taxon>Eukaryota</taxon>
        <taxon>Metazoa</taxon>
        <taxon>Ecdysozoa</taxon>
        <taxon>Nematoda</taxon>
        <taxon>Chromadorea</taxon>
        <taxon>Rhabditida</taxon>
        <taxon>Rhabditina</taxon>
        <taxon>Rhabditomorpha</taxon>
        <taxon>Strongyloidea</taxon>
        <taxon>Ancylostomatidae</taxon>
        <taxon>Bunostominae</taxon>
        <taxon>Necator</taxon>
    </lineage>
</organism>
<name>W2SPX8_NECAM</name>
<dbReference type="OrthoDB" id="5781878at2759"/>
<dbReference type="EMBL" id="KI667209">
    <property type="protein sequence ID" value="ETN71695.1"/>
    <property type="molecule type" value="Genomic_DNA"/>
</dbReference>
<evidence type="ECO:0000313" key="2">
    <source>
        <dbReference type="Proteomes" id="UP000053676"/>
    </source>
</evidence>
<reference evidence="2" key="1">
    <citation type="journal article" date="2014" name="Nat. Genet.">
        <title>Genome of the human hookworm Necator americanus.</title>
        <authorList>
            <person name="Tang Y.T."/>
            <person name="Gao X."/>
            <person name="Rosa B.A."/>
            <person name="Abubucker S."/>
            <person name="Hallsworth-Pepin K."/>
            <person name="Martin J."/>
            <person name="Tyagi R."/>
            <person name="Heizer E."/>
            <person name="Zhang X."/>
            <person name="Bhonagiri-Palsikar V."/>
            <person name="Minx P."/>
            <person name="Warren W.C."/>
            <person name="Wang Q."/>
            <person name="Zhan B."/>
            <person name="Hotez P.J."/>
            <person name="Sternberg P.W."/>
            <person name="Dougall A."/>
            <person name="Gaze S.T."/>
            <person name="Mulvenna J."/>
            <person name="Sotillo J."/>
            <person name="Ranganathan S."/>
            <person name="Rabelo E.M."/>
            <person name="Wilson R.K."/>
            <person name="Felgner P.L."/>
            <person name="Bethony J."/>
            <person name="Hawdon J.M."/>
            <person name="Gasser R.B."/>
            <person name="Loukas A."/>
            <person name="Mitreva M."/>
        </authorList>
    </citation>
    <scope>NUCLEOTIDE SEQUENCE [LARGE SCALE GENOMIC DNA]</scope>
</reference>
<dbReference type="STRING" id="51031.W2SPX8"/>
<dbReference type="OMA" id="CKGTRWG"/>
<evidence type="ECO:0000313" key="1">
    <source>
        <dbReference type="EMBL" id="ETN71695.1"/>
    </source>
</evidence>
<keyword evidence="2" id="KW-1185">Reference proteome</keyword>
<accession>W2SPX8</accession>
<dbReference type="Proteomes" id="UP000053676">
    <property type="component" value="Unassembled WGS sequence"/>
</dbReference>
<protein>
    <submittedName>
        <fullName evidence="1">Uncharacterized protein</fullName>
    </submittedName>
</protein>
<proteinExistence type="predicted"/>
<gene>
    <name evidence="1" type="ORF">NECAME_19214</name>
</gene>
<sequence length="161" mass="17014">SACFDSEFGCCPDNTTFATGEFNQGCSNCTLSEFGCCADNYTEATGKNSKGCEEFVESPLNLDEGKEQEGSGDHDAKPTECQVTNEEGEMATVDCAVANSTATDVEDLFGNGTDTNVTMHCSKSEFGCCPDWFTPAEGPNNAGCPVFVLGVFLEAENQSIS</sequence>